<comment type="subcellular location">
    <subcellularLocation>
        <location evidence="1">Membrane</location>
        <topology evidence="1">Multi-pass membrane protein</topology>
    </subcellularLocation>
</comment>
<feature type="transmembrane region" description="Helical" evidence="7">
    <location>
        <begin position="87"/>
        <end position="107"/>
    </location>
</feature>
<evidence type="ECO:0000313" key="9">
    <source>
        <dbReference type="Proteomes" id="UP000298284"/>
    </source>
</evidence>
<dbReference type="Gene3D" id="1.20.1730.10">
    <property type="entry name" value="Sodium/glucose cotransporter"/>
    <property type="match status" value="1"/>
</dbReference>
<feature type="transmembrane region" description="Helical" evidence="7">
    <location>
        <begin position="540"/>
        <end position="559"/>
    </location>
</feature>
<feature type="transmembrane region" description="Helical" evidence="7">
    <location>
        <begin position="128"/>
        <end position="154"/>
    </location>
</feature>
<dbReference type="EMBL" id="SRKZ01000003">
    <property type="protein sequence ID" value="TGD80582.1"/>
    <property type="molecule type" value="Genomic_DNA"/>
</dbReference>
<dbReference type="InterPro" id="IPR038377">
    <property type="entry name" value="Na/Glc_symporter_sf"/>
</dbReference>
<feature type="transmembrane region" description="Helical" evidence="7">
    <location>
        <begin position="396"/>
        <end position="414"/>
    </location>
</feature>
<protein>
    <submittedName>
        <fullName evidence="8">Sodium transporter</fullName>
    </submittedName>
</protein>
<sequence length="560" mass="61161">MHQLATLDYIVFFIYFLIVAGYGIWIYRRKTGHDGTIEGDSKDYFLAEGSLTWWAIGSSLIASNISAEQMVGMSASGFKIGLAIATYEWMAALTLIIVAVFFIPVYLKNKIATMPQFLHQRYNGTVAMIMAIFWLMLYIVVNLTSILYLGAIAVSSVSGLGLNFCMYALAAFAIIITLGGMKVIGFTDVIQVFFLILGGLATTYLALNLVAEHYGQSGVLNGFSLMTEQANEHFHMILDRKNENYLDLPGLTVLLGGMWIVNLNYWGCNQYITQRALGADLPTARNGLLFAAFLKLFMPVIVVLPGIAAFILYKENIFGAEMMQDGELNPDRAYPVLLNILPVGLKGLSFAALTAAVVASLAGKANSIATIFTLDIYKKVLNTEASEKRLVSVGKIAVVVAVLLGVLIAPFLGIDKKGGFQFIQEYTGFVSPGIFAMFILGFFWKRATSAAALFATIGGFLLSIFFKFLPNFADLSGLAPFGFSVPNAAGVYEIPFLDRMGFVFVICIIAMILISVLQTSRGVKTNGLEVDASMFKPNRGFAIGSMIIIVILTALYTIYW</sequence>
<keyword evidence="4 7" id="KW-1133">Transmembrane helix</keyword>
<keyword evidence="3 7" id="KW-0812">Transmembrane</keyword>
<evidence type="ECO:0000256" key="3">
    <source>
        <dbReference type="ARBA" id="ARBA00022692"/>
    </source>
</evidence>
<feature type="transmembrane region" description="Helical" evidence="7">
    <location>
        <begin position="45"/>
        <end position="67"/>
    </location>
</feature>
<feature type="transmembrane region" description="Helical" evidence="7">
    <location>
        <begin position="288"/>
        <end position="313"/>
    </location>
</feature>
<dbReference type="PROSITE" id="PS50283">
    <property type="entry name" value="NA_SOLUT_SYMP_3"/>
    <property type="match status" value="1"/>
</dbReference>
<reference evidence="8 9" key="1">
    <citation type="submission" date="2019-04" db="EMBL/GenBank/DDBJ databases">
        <authorList>
            <person name="Feng G."/>
            <person name="Zhang J."/>
            <person name="Zhu H."/>
        </authorList>
    </citation>
    <scope>NUCLEOTIDE SEQUENCE [LARGE SCALE GENOMIC DNA]</scope>
    <source>
        <strain evidence="8 9">JCM 19491</strain>
    </source>
</reference>
<feature type="transmembrane region" description="Helical" evidence="7">
    <location>
        <begin position="500"/>
        <end position="519"/>
    </location>
</feature>
<proteinExistence type="inferred from homology"/>
<evidence type="ECO:0000256" key="5">
    <source>
        <dbReference type="ARBA" id="ARBA00023136"/>
    </source>
</evidence>
<evidence type="ECO:0000256" key="2">
    <source>
        <dbReference type="ARBA" id="ARBA00006434"/>
    </source>
</evidence>
<dbReference type="InterPro" id="IPR001734">
    <property type="entry name" value="Na/solute_symporter"/>
</dbReference>
<dbReference type="GO" id="GO:0005412">
    <property type="term" value="F:D-glucose:sodium symporter activity"/>
    <property type="evidence" value="ECO:0007669"/>
    <property type="project" value="TreeGrafter"/>
</dbReference>
<dbReference type="Pfam" id="PF00474">
    <property type="entry name" value="SSF"/>
    <property type="match status" value="1"/>
</dbReference>
<evidence type="ECO:0000256" key="4">
    <source>
        <dbReference type="ARBA" id="ARBA00022989"/>
    </source>
</evidence>
<comment type="caution">
    <text evidence="8">The sequence shown here is derived from an EMBL/GenBank/DDBJ whole genome shotgun (WGS) entry which is preliminary data.</text>
</comment>
<dbReference type="Proteomes" id="UP000298284">
    <property type="component" value="Unassembled WGS sequence"/>
</dbReference>
<feature type="transmembrane region" description="Helical" evidence="7">
    <location>
        <begin position="192"/>
        <end position="211"/>
    </location>
</feature>
<feature type="transmembrane region" description="Helical" evidence="7">
    <location>
        <begin position="451"/>
        <end position="469"/>
    </location>
</feature>
<name>A0A4Z0ML78_9BACT</name>
<dbReference type="PANTHER" id="PTHR11819">
    <property type="entry name" value="SOLUTE CARRIER FAMILY 5"/>
    <property type="match status" value="1"/>
</dbReference>
<feature type="transmembrane region" description="Helical" evidence="7">
    <location>
        <begin position="6"/>
        <end position="25"/>
    </location>
</feature>
<dbReference type="AlphaFoldDB" id="A0A4Z0ML78"/>
<evidence type="ECO:0000256" key="7">
    <source>
        <dbReference type="SAM" id="Phobius"/>
    </source>
</evidence>
<feature type="transmembrane region" description="Helical" evidence="7">
    <location>
        <begin position="426"/>
        <end position="444"/>
    </location>
</feature>
<feature type="transmembrane region" description="Helical" evidence="7">
    <location>
        <begin position="160"/>
        <end position="180"/>
    </location>
</feature>
<dbReference type="OrthoDB" id="9814523at2"/>
<dbReference type="GO" id="GO:0005886">
    <property type="term" value="C:plasma membrane"/>
    <property type="evidence" value="ECO:0007669"/>
    <property type="project" value="TreeGrafter"/>
</dbReference>
<comment type="similarity">
    <text evidence="2 6">Belongs to the sodium:solute symporter (SSF) (TC 2.A.21) family.</text>
</comment>
<evidence type="ECO:0000256" key="6">
    <source>
        <dbReference type="RuleBase" id="RU362091"/>
    </source>
</evidence>
<keyword evidence="9" id="KW-1185">Reference proteome</keyword>
<feature type="transmembrane region" description="Helical" evidence="7">
    <location>
        <begin position="333"/>
        <end position="362"/>
    </location>
</feature>
<accession>A0A4Z0ML78</accession>
<gene>
    <name evidence="8" type="ORF">EU557_12195</name>
</gene>
<evidence type="ECO:0000313" key="8">
    <source>
        <dbReference type="EMBL" id="TGD80582.1"/>
    </source>
</evidence>
<dbReference type="NCBIfam" id="TIGR00813">
    <property type="entry name" value="sss"/>
    <property type="match status" value="1"/>
</dbReference>
<evidence type="ECO:0000256" key="1">
    <source>
        <dbReference type="ARBA" id="ARBA00004141"/>
    </source>
</evidence>
<dbReference type="RefSeq" id="WP_135530726.1">
    <property type="nucleotide sequence ID" value="NZ_SRKZ01000003.1"/>
</dbReference>
<dbReference type="PANTHER" id="PTHR11819:SF195">
    <property type="entry name" value="SODIUM_GLUCOSE COTRANSPORTER 4"/>
    <property type="match status" value="1"/>
</dbReference>
<organism evidence="8 9">
    <name type="scientific">Hymenobacter wooponensis</name>
    <dbReference type="NCBI Taxonomy" id="1525360"/>
    <lineage>
        <taxon>Bacteria</taxon>
        <taxon>Pseudomonadati</taxon>
        <taxon>Bacteroidota</taxon>
        <taxon>Cytophagia</taxon>
        <taxon>Cytophagales</taxon>
        <taxon>Hymenobacteraceae</taxon>
        <taxon>Hymenobacter</taxon>
    </lineage>
</organism>
<keyword evidence="5 7" id="KW-0472">Membrane</keyword>
<feature type="transmembrane region" description="Helical" evidence="7">
    <location>
        <begin position="248"/>
        <end position="267"/>
    </location>
</feature>